<evidence type="ECO:0000256" key="4">
    <source>
        <dbReference type="ARBA" id="ARBA00022801"/>
    </source>
</evidence>
<protein>
    <submittedName>
        <fullName evidence="9">Rhomboid family intramembrane serine protease</fullName>
    </submittedName>
</protein>
<keyword evidence="10" id="KW-1185">Reference proteome</keyword>
<feature type="transmembrane region" description="Helical" evidence="7">
    <location>
        <begin position="82"/>
        <end position="103"/>
    </location>
</feature>
<keyword evidence="3 7" id="KW-0812">Transmembrane</keyword>
<feature type="transmembrane region" description="Helical" evidence="7">
    <location>
        <begin position="42"/>
        <end position="61"/>
    </location>
</feature>
<proteinExistence type="inferred from homology"/>
<dbReference type="EMBL" id="JAJUBB010000001">
    <property type="protein sequence ID" value="MDD1779748.1"/>
    <property type="molecule type" value="Genomic_DNA"/>
</dbReference>
<dbReference type="Pfam" id="PF01694">
    <property type="entry name" value="Rhomboid"/>
    <property type="match status" value="1"/>
</dbReference>
<feature type="transmembrane region" description="Helical" evidence="7">
    <location>
        <begin position="424"/>
        <end position="443"/>
    </location>
</feature>
<feature type="transmembrane region" description="Helical" evidence="7">
    <location>
        <begin position="455"/>
        <end position="472"/>
    </location>
</feature>
<keyword evidence="6 7" id="KW-0472">Membrane</keyword>
<dbReference type="Gene3D" id="1.20.1540.10">
    <property type="entry name" value="Rhomboid-like"/>
    <property type="match status" value="1"/>
</dbReference>
<evidence type="ECO:0000256" key="3">
    <source>
        <dbReference type="ARBA" id="ARBA00022692"/>
    </source>
</evidence>
<name>A0ABT5QGC4_9GAMM</name>
<comment type="subcellular location">
    <subcellularLocation>
        <location evidence="1">Membrane</location>
        <topology evidence="1">Multi-pass membrane protein</topology>
    </subcellularLocation>
</comment>
<dbReference type="GO" id="GO:0008233">
    <property type="term" value="F:peptidase activity"/>
    <property type="evidence" value="ECO:0007669"/>
    <property type="project" value="UniProtKB-KW"/>
</dbReference>
<dbReference type="InterPro" id="IPR022764">
    <property type="entry name" value="Peptidase_S54_rhomboid_dom"/>
</dbReference>
<feature type="domain" description="Peptidase S54 rhomboid" evidence="8">
    <location>
        <begin position="359"/>
        <end position="494"/>
    </location>
</feature>
<dbReference type="InterPro" id="IPR050925">
    <property type="entry name" value="Rhomboid_protease_S54"/>
</dbReference>
<evidence type="ECO:0000256" key="1">
    <source>
        <dbReference type="ARBA" id="ARBA00004141"/>
    </source>
</evidence>
<organism evidence="9 10">
    <name type="scientific">Enterovibrio qingdaonensis</name>
    <dbReference type="NCBI Taxonomy" id="2899818"/>
    <lineage>
        <taxon>Bacteria</taxon>
        <taxon>Pseudomonadati</taxon>
        <taxon>Pseudomonadota</taxon>
        <taxon>Gammaproteobacteria</taxon>
        <taxon>Vibrionales</taxon>
        <taxon>Vibrionaceae</taxon>
        <taxon>Enterovibrio</taxon>
    </lineage>
</organism>
<evidence type="ECO:0000256" key="5">
    <source>
        <dbReference type="ARBA" id="ARBA00022989"/>
    </source>
</evidence>
<evidence type="ECO:0000313" key="10">
    <source>
        <dbReference type="Proteomes" id="UP001149821"/>
    </source>
</evidence>
<feature type="transmembrane region" description="Helical" evidence="7">
    <location>
        <begin position="257"/>
        <end position="279"/>
    </location>
</feature>
<dbReference type="GO" id="GO:0006508">
    <property type="term" value="P:proteolysis"/>
    <property type="evidence" value="ECO:0007669"/>
    <property type="project" value="UniProtKB-KW"/>
</dbReference>
<feature type="transmembrane region" description="Helical" evidence="7">
    <location>
        <begin position="311"/>
        <end position="332"/>
    </location>
</feature>
<dbReference type="PANTHER" id="PTHR43731:SF14">
    <property type="entry name" value="PRESENILIN-ASSOCIATED RHOMBOID-LIKE PROTEIN, MITOCHONDRIAL"/>
    <property type="match status" value="1"/>
</dbReference>
<keyword evidence="4" id="KW-0378">Hydrolase</keyword>
<dbReference type="SUPFAM" id="SSF144091">
    <property type="entry name" value="Rhomboid-like"/>
    <property type="match status" value="1"/>
</dbReference>
<dbReference type="RefSeq" id="WP_274139552.1">
    <property type="nucleotide sequence ID" value="NZ_JAJUBB010000001.1"/>
</dbReference>
<gene>
    <name evidence="9" type="ORF">LRP49_00940</name>
</gene>
<evidence type="ECO:0000256" key="7">
    <source>
        <dbReference type="SAM" id="Phobius"/>
    </source>
</evidence>
<dbReference type="Proteomes" id="UP001149821">
    <property type="component" value="Unassembled WGS sequence"/>
</dbReference>
<comment type="caution">
    <text evidence="9">The sequence shown here is derived from an EMBL/GenBank/DDBJ whole genome shotgun (WGS) entry which is preliminary data.</text>
</comment>
<evidence type="ECO:0000313" key="9">
    <source>
        <dbReference type="EMBL" id="MDD1779748.1"/>
    </source>
</evidence>
<sequence length="508" mass="57135">MMVKCRLIFLPFLITFFTAISGYTFFRWWFDIELNAVTFDEKAWELFIPAIISISSIALITRKRFRVFRIKGEEPSMLTKMFLVLALAIPMGIAQALVSSASYELVNLRTSDELLAHESEKFFTIDRYRVSRNQFASDTVFRVRGKHNEDLAINLYVAVPIDLEKNIWYGVRYYKTISNKGSDNEKQAAYTTFIDEANEKFKEHDYYDHSHFKLLRDSELYDGFKNAILQTYPLKTNEDFFILYPQKETLADANDELYFIFYISAAIAFLVVAIVSFVLKTDPKALELYQSGQLDNSDFTTQIVRMLTFRAGVPITTLLVLICLAVYVMGVLNGVDFMNASVNELIPYGAVRRDFVLNGEYWRLITAAFAHFGLAHIAMNLFVLGLGGKFIEPLIGSIRFTLLVVVSAVGCTTLSIYVNESTLSAGSSGINYGLIGALVAMLITRRLSKQQGSDALMLIAFIAVSTVISLFMSNVDHAGHFGGFLGGALVGLFCGVREKKEKHINAAL</sequence>
<evidence type="ECO:0000259" key="8">
    <source>
        <dbReference type="Pfam" id="PF01694"/>
    </source>
</evidence>
<feature type="transmembrane region" description="Helical" evidence="7">
    <location>
        <begin position="478"/>
        <end position="496"/>
    </location>
</feature>
<evidence type="ECO:0000256" key="2">
    <source>
        <dbReference type="ARBA" id="ARBA00009045"/>
    </source>
</evidence>
<feature type="transmembrane region" description="Helical" evidence="7">
    <location>
        <begin position="398"/>
        <end position="418"/>
    </location>
</feature>
<keyword evidence="5 7" id="KW-1133">Transmembrane helix</keyword>
<keyword evidence="9" id="KW-0645">Protease</keyword>
<dbReference type="PANTHER" id="PTHR43731">
    <property type="entry name" value="RHOMBOID PROTEASE"/>
    <property type="match status" value="1"/>
</dbReference>
<feature type="transmembrane region" description="Helical" evidence="7">
    <location>
        <begin position="361"/>
        <end position="386"/>
    </location>
</feature>
<comment type="similarity">
    <text evidence="2">Belongs to the peptidase S54 family.</text>
</comment>
<accession>A0ABT5QGC4</accession>
<reference evidence="9" key="1">
    <citation type="submission" date="2021-12" db="EMBL/GenBank/DDBJ databases">
        <title>Enterovibrio ZSDZ35 sp. nov. and Enterovibrio ZSDZ42 sp. nov., isolated from coastal seawater in Qingdao.</title>
        <authorList>
            <person name="Zhang P."/>
        </authorList>
    </citation>
    <scope>NUCLEOTIDE SEQUENCE</scope>
    <source>
        <strain evidence="9">ZSDZ35</strain>
    </source>
</reference>
<evidence type="ECO:0000256" key="6">
    <source>
        <dbReference type="ARBA" id="ARBA00023136"/>
    </source>
</evidence>
<feature type="transmembrane region" description="Helical" evidence="7">
    <location>
        <begin position="7"/>
        <end position="30"/>
    </location>
</feature>
<dbReference type="InterPro" id="IPR035952">
    <property type="entry name" value="Rhomboid-like_sf"/>
</dbReference>